<evidence type="ECO:0000313" key="4">
    <source>
        <dbReference type="Proteomes" id="UP000265882"/>
    </source>
</evidence>
<dbReference type="Pfam" id="PF08530">
    <property type="entry name" value="PepX_C"/>
    <property type="match status" value="1"/>
</dbReference>
<dbReference type="AlphaFoldDB" id="A0A3A4MZ77"/>
<reference evidence="3 4" key="1">
    <citation type="journal article" date="2017" name="ISME J.">
        <title>Energy and carbon metabolisms in a deep terrestrial subsurface fluid microbial community.</title>
        <authorList>
            <person name="Momper L."/>
            <person name="Jungbluth S.P."/>
            <person name="Lee M.D."/>
            <person name="Amend J.P."/>
        </authorList>
    </citation>
    <scope>NUCLEOTIDE SEQUENCE [LARGE SCALE GENOMIC DNA]</scope>
    <source>
        <strain evidence="3">SURF_5</strain>
    </source>
</reference>
<accession>A0A3A4MZ77</accession>
<keyword evidence="1 3" id="KW-0378">Hydrolase</keyword>
<dbReference type="EMBL" id="QZKU01000136">
    <property type="protein sequence ID" value="RJP15303.1"/>
    <property type="molecule type" value="Genomic_DNA"/>
</dbReference>
<dbReference type="SMART" id="SM00939">
    <property type="entry name" value="PepX_C"/>
    <property type="match status" value="1"/>
</dbReference>
<dbReference type="SUPFAM" id="SSF53474">
    <property type="entry name" value="alpha/beta-Hydrolases"/>
    <property type="match status" value="1"/>
</dbReference>
<organism evidence="3 4">
    <name type="scientific">Abyssobacteria bacterium (strain SURF_5)</name>
    <dbReference type="NCBI Taxonomy" id="2093360"/>
    <lineage>
        <taxon>Bacteria</taxon>
        <taxon>Pseudomonadati</taxon>
        <taxon>Candidatus Hydrogenedentota</taxon>
        <taxon>Candidatus Abyssobacteria</taxon>
    </lineage>
</organism>
<evidence type="ECO:0000313" key="3">
    <source>
        <dbReference type="EMBL" id="RJP15303.1"/>
    </source>
</evidence>
<dbReference type="PANTHER" id="PTHR43056:SF10">
    <property type="entry name" value="COCE_NOND FAMILY, PUTATIVE (AFU_ORTHOLOGUE AFUA_7G00600)-RELATED"/>
    <property type="match status" value="1"/>
</dbReference>
<protein>
    <submittedName>
        <fullName evidence="3">CocE/NonD family hydrolase</fullName>
    </submittedName>
</protein>
<feature type="domain" description="Xaa-Pro dipeptidyl-peptidase C-terminal" evidence="2">
    <location>
        <begin position="323"/>
        <end position="580"/>
    </location>
</feature>
<dbReference type="SUPFAM" id="SSF49785">
    <property type="entry name" value="Galactose-binding domain-like"/>
    <property type="match status" value="1"/>
</dbReference>
<dbReference type="PANTHER" id="PTHR43056">
    <property type="entry name" value="PEPTIDASE S9 PROLYL OLIGOPEPTIDASE"/>
    <property type="match status" value="1"/>
</dbReference>
<name>A0A3A4MZ77_ABYX5</name>
<dbReference type="GO" id="GO:0008239">
    <property type="term" value="F:dipeptidyl-peptidase activity"/>
    <property type="evidence" value="ECO:0007669"/>
    <property type="project" value="InterPro"/>
</dbReference>
<proteinExistence type="predicted"/>
<dbReference type="InterPro" id="IPR008979">
    <property type="entry name" value="Galactose-bd-like_sf"/>
</dbReference>
<dbReference type="NCBIfam" id="TIGR00976">
    <property type="entry name" value="CocE_NonD"/>
    <property type="match status" value="1"/>
</dbReference>
<dbReference type="Pfam" id="PF02129">
    <property type="entry name" value="Peptidase_S15"/>
    <property type="match status" value="1"/>
</dbReference>
<dbReference type="Gene3D" id="1.10.3020.10">
    <property type="entry name" value="alpha-amino acid ester hydrolase ( Helical cap domain)"/>
    <property type="match status" value="1"/>
</dbReference>
<sequence>MVTSSFYLTMRDGVKIAVDLHLPKGLPDGEKIPTIIYQTRYIRSLEYRWPFSLLIGTPNEVTRSQKFFTSYGYAWVSVDARGSGASFGSWPYPYAPDEIKDGAEIVDWIIRQPWSDGKVGTFGTSYTGSTSEFLLVNNHPAVKAAAPRFSLFDGYTDIAFPGGIHQTWFTEKWAAGNLAIDTNTITDKFGLKVRMMVRGIKPVDKDKDRSLLAAAIKDHEHNGNVHTEALGITFRDDVGPSGTGTADSFSAHVYLDKIESSGAAVYCYSGWYDGAYQHSAIKRYLSISNPTKLIIGPWDHGGRQGISPWGSEKPEFNHDIKMLRFFDYHLKGIDNGIMREKPIYYFTMGEEKWKWADAWPLPNQETRRLYLSAGNGLAEDRPTDGNGRDEYTVDYTAGTGSAARWNSLTGPRGDVHFGYPNRTEEDKKLLCYTSAPLAEEMEVTGHPIVTLYVTSTESDGNFLVYLEDVSPDGHVTYVTEGQLRAIHRKVSDAEPPYRLVVPYHTFKREDAMPLVPGEVAELQFDLLPTSYLYKKGHSIRIAIAGADADHFALLKSDPPPALQFQRNEAYASAIDLPVIPR</sequence>
<dbReference type="InterPro" id="IPR000383">
    <property type="entry name" value="Xaa-Pro-like_dom"/>
</dbReference>
<dbReference type="Proteomes" id="UP000265882">
    <property type="component" value="Unassembled WGS sequence"/>
</dbReference>
<dbReference type="Gene3D" id="3.40.50.1820">
    <property type="entry name" value="alpha/beta hydrolase"/>
    <property type="match status" value="1"/>
</dbReference>
<dbReference type="InterPro" id="IPR013736">
    <property type="entry name" value="Xaa-Pro_dipept_C"/>
</dbReference>
<gene>
    <name evidence="3" type="ORF">C4520_20370</name>
</gene>
<dbReference type="Gene3D" id="2.60.120.260">
    <property type="entry name" value="Galactose-binding domain-like"/>
    <property type="match status" value="1"/>
</dbReference>
<comment type="caution">
    <text evidence="3">The sequence shown here is derived from an EMBL/GenBank/DDBJ whole genome shotgun (WGS) entry which is preliminary data.</text>
</comment>
<dbReference type="InterPro" id="IPR029058">
    <property type="entry name" value="AB_hydrolase_fold"/>
</dbReference>
<evidence type="ECO:0000259" key="2">
    <source>
        <dbReference type="SMART" id="SM00939"/>
    </source>
</evidence>
<dbReference type="InterPro" id="IPR050585">
    <property type="entry name" value="Xaa-Pro_dipeptidyl-ppase/CocE"/>
</dbReference>
<evidence type="ECO:0000256" key="1">
    <source>
        <dbReference type="ARBA" id="ARBA00022801"/>
    </source>
</evidence>
<dbReference type="InterPro" id="IPR005674">
    <property type="entry name" value="CocE/Ser_esterase"/>
</dbReference>